<feature type="transmembrane region" description="Helical" evidence="1">
    <location>
        <begin position="261"/>
        <end position="280"/>
    </location>
</feature>
<dbReference type="InterPro" id="IPR058278">
    <property type="entry name" value="DUF7972"/>
</dbReference>
<reference evidence="3" key="1">
    <citation type="submission" date="2019-05" db="EMBL/GenBank/DDBJ databases">
        <title>Genome sequence and methylation pattern of the halophilic Archaeon Natrinema versiforme BOL5-4.</title>
        <authorList>
            <person name="DasSarma P."/>
            <person name="Anton B.P."/>
            <person name="DasSarma S.L."/>
            <person name="Martinez F.L."/>
            <person name="Guzman D."/>
            <person name="Roberts R.J."/>
            <person name="DasSarma S."/>
        </authorList>
    </citation>
    <scope>NUCLEOTIDE SEQUENCE [LARGE SCALE GENOMIC DNA]</scope>
    <source>
        <strain evidence="3">BOL5-4</strain>
    </source>
</reference>
<feature type="transmembrane region" description="Helical" evidence="1">
    <location>
        <begin position="292"/>
        <end position="316"/>
    </location>
</feature>
<dbReference type="GeneID" id="40264305"/>
<evidence type="ECO:0000313" key="2">
    <source>
        <dbReference type="EMBL" id="QCS41461.1"/>
    </source>
</evidence>
<name>A0A4V1FYW0_9EURY</name>
<dbReference type="EMBL" id="CP040330">
    <property type="protein sequence ID" value="QCS41461.1"/>
    <property type="molecule type" value="Genomic_DNA"/>
</dbReference>
<evidence type="ECO:0000313" key="3">
    <source>
        <dbReference type="Proteomes" id="UP000302218"/>
    </source>
</evidence>
<feature type="transmembrane region" description="Helical" evidence="1">
    <location>
        <begin position="40"/>
        <end position="60"/>
    </location>
</feature>
<gene>
    <name evidence="2" type="ORF">FEJ81_03495</name>
</gene>
<sequence length="337" mass="36757">MSARDRELSTTADGEESQLTYQKITESPLRRWLMLDGHRLAIAGLLTAGLYAAVIALYVAGLFPVTDAGTVVTLYGSLVGGTLPFITIVLAINQLVLSQELGWTPDLRDRFDGMTEFQRDVEELTESGVSPASPAAFLNVIVTATVVRARRLPDALADDADPDKRAEVERFIETFESDGETVSNALEDAEFGTFEALSAVLGHHQGNYYHAARTFRDEWDDVFDETEPLEELIELLGFLAVARQTFKTLYVQHELAVLSRMLLYVGFPTLVGGGLLMLSYSQLVGAISSTWLLLAIAAGGVVLVFLPFMVLLSYALRIATIAARTADFGPFVPRASS</sequence>
<organism evidence="2 3">
    <name type="scientific">Natrinema versiforme</name>
    <dbReference type="NCBI Taxonomy" id="88724"/>
    <lineage>
        <taxon>Archaea</taxon>
        <taxon>Methanobacteriati</taxon>
        <taxon>Methanobacteriota</taxon>
        <taxon>Stenosarchaea group</taxon>
        <taxon>Halobacteria</taxon>
        <taxon>Halobacteriales</taxon>
        <taxon>Natrialbaceae</taxon>
        <taxon>Natrinema</taxon>
    </lineage>
</organism>
<proteinExistence type="predicted"/>
<protein>
    <submittedName>
        <fullName evidence="2">Uncharacterized protein</fullName>
    </submittedName>
</protein>
<keyword evidence="1" id="KW-0812">Transmembrane</keyword>
<dbReference type="AlphaFoldDB" id="A0A4V1FYW0"/>
<feature type="transmembrane region" description="Helical" evidence="1">
    <location>
        <begin position="72"/>
        <end position="92"/>
    </location>
</feature>
<keyword evidence="1" id="KW-0472">Membrane</keyword>
<dbReference type="Proteomes" id="UP000302218">
    <property type="component" value="Chromosome"/>
</dbReference>
<accession>A0A4V1FYW0</accession>
<dbReference type="KEGG" id="nvr:FEJ81_03495"/>
<keyword evidence="1" id="KW-1133">Transmembrane helix</keyword>
<dbReference type="OrthoDB" id="265845at2157"/>
<evidence type="ECO:0000256" key="1">
    <source>
        <dbReference type="SAM" id="Phobius"/>
    </source>
</evidence>
<dbReference type="RefSeq" id="WP_138243971.1">
    <property type="nucleotide sequence ID" value="NZ_CP040330.1"/>
</dbReference>
<dbReference type="Pfam" id="PF25927">
    <property type="entry name" value="DUF7972"/>
    <property type="match status" value="1"/>
</dbReference>